<organism evidence="9 10">
    <name type="scientific">Granulicatella seriolae</name>
    <dbReference type="NCBI Taxonomy" id="2967226"/>
    <lineage>
        <taxon>Bacteria</taxon>
        <taxon>Bacillati</taxon>
        <taxon>Bacillota</taxon>
        <taxon>Bacilli</taxon>
        <taxon>Lactobacillales</taxon>
        <taxon>Carnobacteriaceae</taxon>
        <taxon>Granulicatella</taxon>
    </lineage>
</organism>
<name>A0ABT1WMU9_9LACT</name>
<dbReference type="PANTHER" id="PTHR33799">
    <property type="entry name" value="PTS PERMEASE-RELATED-RELATED"/>
    <property type="match status" value="1"/>
</dbReference>
<dbReference type="SUPFAM" id="SSF53062">
    <property type="entry name" value="PTS system fructose IIA component-like"/>
    <property type="match status" value="1"/>
</dbReference>
<dbReference type="InterPro" id="IPR004701">
    <property type="entry name" value="PTS_EIIA_man-typ"/>
</dbReference>
<feature type="domain" description="PTS EIIA type-4" evidence="8">
    <location>
        <begin position="1"/>
        <end position="123"/>
    </location>
</feature>
<evidence type="ECO:0000256" key="5">
    <source>
        <dbReference type="ARBA" id="ARBA00022679"/>
    </source>
</evidence>
<gene>
    <name evidence="9" type="ORF">NPA36_03830</name>
</gene>
<comment type="caution">
    <text evidence="9">The sequence shown here is derived from an EMBL/GenBank/DDBJ whole genome shotgun (WGS) entry which is preliminary data.</text>
</comment>
<evidence type="ECO:0000259" key="8">
    <source>
        <dbReference type="PROSITE" id="PS51096"/>
    </source>
</evidence>
<accession>A0ABT1WMU9</accession>
<dbReference type="Pfam" id="PF03610">
    <property type="entry name" value="EIIA-man"/>
    <property type="match status" value="1"/>
</dbReference>
<dbReference type="PROSITE" id="PS51096">
    <property type="entry name" value="PTS_EIIA_TYPE_4"/>
    <property type="match status" value="1"/>
</dbReference>
<evidence type="ECO:0000256" key="2">
    <source>
        <dbReference type="ARBA" id="ARBA00022448"/>
    </source>
</evidence>
<keyword evidence="2" id="KW-0813">Transport</keyword>
<dbReference type="EMBL" id="JANHNZ010000002">
    <property type="protein sequence ID" value="MCQ9209672.1"/>
    <property type="molecule type" value="Genomic_DNA"/>
</dbReference>
<keyword evidence="6" id="KW-0598">Phosphotransferase system</keyword>
<protein>
    <submittedName>
        <fullName evidence="9">PTS sugar transporter subunit IIA</fullName>
    </submittedName>
</protein>
<comment type="subcellular location">
    <subcellularLocation>
        <location evidence="1">Cytoplasm</location>
    </subcellularLocation>
</comment>
<evidence type="ECO:0000256" key="4">
    <source>
        <dbReference type="ARBA" id="ARBA00022597"/>
    </source>
</evidence>
<evidence type="ECO:0000256" key="1">
    <source>
        <dbReference type="ARBA" id="ARBA00004496"/>
    </source>
</evidence>
<dbReference type="RefSeq" id="WP_256944779.1">
    <property type="nucleotide sequence ID" value="NZ_JANHNZ010000002.1"/>
</dbReference>
<dbReference type="Gene3D" id="3.40.50.510">
    <property type="entry name" value="Phosphotransferase system, mannose-type IIA component"/>
    <property type="match status" value="1"/>
</dbReference>
<keyword evidence="3" id="KW-0963">Cytoplasm</keyword>
<dbReference type="Proteomes" id="UP001059480">
    <property type="component" value="Unassembled WGS sequence"/>
</dbReference>
<reference evidence="9" key="3">
    <citation type="journal article" date="2023" name="Microbiol. Resour. Announc.">
        <title>Draft Genome Sequence of Granulicatella sp. Strain S8, Isolated from a Marine Fish, Seriola quinqueradiata.</title>
        <authorList>
            <person name="Lee M."/>
            <person name="Farooq A."/>
            <person name="Jeong J.B."/>
            <person name="Jung M.Y."/>
        </authorList>
    </citation>
    <scope>NUCLEOTIDE SEQUENCE</scope>
    <source>
        <strain evidence="9">S8</strain>
    </source>
</reference>
<keyword evidence="10" id="KW-1185">Reference proteome</keyword>
<dbReference type="InterPro" id="IPR033887">
    <property type="entry name" value="PTS_IIA_man"/>
</dbReference>
<dbReference type="PANTHER" id="PTHR33799:SF1">
    <property type="entry name" value="PTS SYSTEM MANNOSE-SPECIFIC EIIAB COMPONENT-RELATED"/>
    <property type="match status" value="1"/>
</dbReference>
<reference evidence="9" key="2">
    <citation type="journal article" date="2023" name="Curr. Microbiol.">
        <title>Granulicatella seriolae sp. nov., a Novel Facultative Anaerobe Isolated from Yellowtail Marine Fish.</title>
        <authorList>
            <person name="Lee M."/>
            <person name="Choi Y.J."/>
            <person name="Farooq A."/>
            <person name="Jeong J.B."/>
            <person name="Jung M.Y."/>
        </authorList>
    </citation>
    <scope>NUCLEOTIDE SEQUENCE</scope>
    <source>
        <strain evidence="9">S8</strain>
    </source>
</reference>
<dbReference type="CDD" id="cd00006">
    <property type="entry name" value="PTS_IIA_man"/>
    <property type="match status" value="1"/>
</dbReference>
<evidence type="ECO:0000256" key="3">
    <source>
        <dbReference type="ARBA" id="ARBA00022490"/>
    </source>
</evidence>
<evidence type="ECO:0000313" key="10">
    <source>
        <dbReference type="Proteomes" id="UP001059480"/>
    </source>
</evidence>
<dbReference type="InterPro" id="IPR036662">
    <property type="entry name" value="PTS_EIIA_man-typ_sf"/>
</dbReference>
<evidence type="ECO:0000256" key="6">
    <source>
        <dbReference type="ARBA" id="ARBA00022683"/>
    </source>
</evidence>
<proteinExistence type="predicted"/>
<dbReference type="InterPro" id="IPR051471">
    <property type="entry name" value="Bacterial_PTS_sugar_comp"/>
</dbReference>
<keyword evidence="5" id="KW-0808">Transferase</keyword>
<keyword evidence="7" id="KW-0418">Kinase</keyword>
<evidence type="ECO:0000256" key="7">
    <source>
        <dbReference type="ARBA" id="ARBA00022777"/>
    </source>
</evidence>
<reference evidence="9" key="1">
    <citation type="submission" date="2022-07" db="EMBL/GenBank/DDBJ databases">
        <authorList>
            <person name="Jung M.-Y."/>
            <person name="Lee M."/>
        </authorList>
    </citation>
    <scope>NUCLEOTIDE SEQUENCE</scope>
    <source>
        <strain evidence="9">S8</strain>
    </source>
</reference>
<keyword evidence="4 9" id="KW-0762">Sugar transport</keyword>
<evidence type="ECO:0000313" key="9">
    <source>
        <dbReference type="EMBL" id="MCQ9209672.1"/>
    </source>
</evidence>
<sequence>MRILVVSHGELASGLINSYEMIAGENPQLDSLSLTNAGIANFTQKFMEKLDSYGNEKVLILCDIKGGSPFNESYKYQMTHPDRVSIICGVNLPILIEVGMLVTSIDDLDVLYQMALSIGKQSIEGISKEIVQEEENEELEF</sequence>